<sequence length="149" mass="17366">MRCFNRALLAKQAWRIATETDCLLSRTIKAKYFPNSSFWEARKESNASLSWQSIMETKQLLDKGIRRRVGNGMQINVWHDKWIPRNSTYRIVTRLDLLNSNMRVAELIEENGRRSNEELIRNPGGYRCHSINTSCKQHGGHVSLAFIKE</sequence>
<evidence type="ECO:0000313" key="1">
    <source>
        <dbReference type="EMBL" id="KAL0399589.1"/>
    </source>
</evidence>
<comment type="caution">
    <text evidence="1">The sequence shown here is derived from an EMBL/GenBank/DDBJ whole genome shotgun (WGS) entry which is preliminary data.</text>
</comment>
<dbReference type="AlphaFoldDB" id="A0AAW2T594"/>
<organism evidence="1">
    <name type="scientific">Sesamum radiatum</name>
    <name type="common">Black benniseed</name>
    <dbReference type="NCBI Taxonomy" id="300843"/>
    <lineage>
        <taxon>Eukaryota</taxon>
        <taxon>Viridiplantae</taxon>
        <taxon>Streptophyta</taxon>
        <taxon>Embryophyta</taxon>
        <taxon>Tracheophyta</taxon>
        <taxon>Spermatophyta</taxon>
        <taxon>Magnoliopsida</taxon>
        <taxon>eudicotyledons</taxon>
        <taxon>Gunneridae</taxon>
        <taxon>Pentapetalae</taxon>
        <taxon>asterids</taxon>
        <taxon>lamiids</taxon>
        <taxon>Lamiales</taxon>
        <taxon>Pedaliaceae</taxon>
        <taxon>Sesamum</taxon>
    </lineage>
</organism>
<proteinExistence type="predicted"/>
<gene>
    <name evidence="1" type="ORF">Sradi_2302200</name>
</gene>
<name>A0AAW2T594_SESRA</name>
<accession>A0AAW2T594</accession>
<protein>
    <submittedName>
        <fullName evidence="1">Uncharacterized protein</fullName>
    </submittedName>
</protein>
<reference evidence="1" key="2">
    <citation type="journal article" date="2024" name="Plant">
        <title>Genomic evolution and insights into agronomic trait innovations of Sesamum species.</title>
        <authorList>
            <person name="Miao H."/>
            <person name="Wang L."/>
            <person name="Qu L."/>
            <person name="Liu H."/>
            <person name="Sun Y."/>
            <person name="Le M."/>
            <person name="Wang Q."/>
            <person name="Wei S."/>
            <person name="Zheng Y."/>
            <person name="Lin W."/>
            <person name="Duan Y."/>
            <person name="Cao H."/>
            <person name="Xiong S."/>
            <person name="Wang X."/>
            <person name="Wei L."/>
            <person name="Li C."/>
            <person name="Ma Q."/>
            <person name="Ju M."/>
            <person name="Zhao R."/>
            <person name="Li G."/>
            <person name="Mu C."/>
            <person name="Tian Q."/>
            <person name="Mei H."/>
            <person name="Zhang T."/>
            <person name="Gao T."/>
            <person name="Zhang H."/>
        </authorList>
    </citation>
    <scope>NUCLEOTIDE SEQUENCE</scope>
    <source>
        <strain evidence="1">G02</strain>
    </source>
</reference>
<dbReference type="EMBL" id="JACGWJ010000009">
    <property type="protein sequence ID" value="KAL0399589.1"/>
    <property type="molecule type" value="Genomic_DNA"/>
</dbReference>
<reference evidence="1" key="1">
    <citation type="submission" date="2020-06" db="EMBL/GenBank/DDBJ databases">
        <authorList>
            <person name="Li T."/>
            <person name="Hu X."/>
            <person name="Zhang T."/>
            <person name="Song X."/>
            <person name="Zhang H."/>
            <person name="Dai N."/>
            <person name="Sheng W."/>
            <person name="Hou X."/>
            <person name="Wei L."/>
        </authorList>
    </citation>
    <scope>NUCLEOTIDE SEQUENCE</scope>
    <source>
        <strain evidence="1">G02</strain>
        <tissue evidence="1">Leaf</tissue>
    </source>
</reference>